<keyword evidence="2" id="KW-0812">Transmembrane</keyword>
<feature type="compositionally biased region" description="Basic residues" evidence="1">
    <location>
        <begin position="712"/>
        <end position="722"/>
    </location>
</feature>
<sequence>MSMNTPLLPLVRQSALDSIPVADITLTYREWINERIDSSIPYTQLRTPQIQTFLIRPLVEKCRRDMNAATLYALFLNMIQYNKESTRNAAVSGIMTTRSRICEIMAMKMLKDYEVDDLIQALTYSFYPLQRGDAISAVPKWERLSGFELAIKAQAKAFLSHPMIIHLVEELWSGSVVMSSSVDNFHRIAASDSELIASLAFSARDSAVRYNYENASIFKLSRLRVPLYRQWISTFSTFLLFFIFIKVLSNRSPKVTYLEIAFWIVSLGFFLDEITGFGNTGFDLYILSLWNLFDSATVFLLLAYAILRFFYLCIPLDAHTAHQLNGYAYDILATVAIFIVPRFLSALDRFPSITDMLISFHRMMSDLGSSLVLILVFYSGFWICIASAFARETFTAREVAYQLMQIFFGYTPVVWDSWDEYSSLGKSILLVYLFISHFLIVTILVTVLTNSFAAIKDNAHEEYCFLRAVNTMTMIKSNSSAPFLYASPFNIIQYILYPLYFLMSTRKYIILNRTIVKVTHLPVLLCIFTYEWFHYRRSQHSSGDHTYKDLSGDLEETMNLSRSNSRVALHKLKDQPRSRSRTNVRSTPLRGRSRSKFSPSDANQTMRSIFAPGRLKADQDALLERVFRKPFKESKKPKPNASMHRTQSDIYGSIKRNMPLESVADDELAPVDSESNEVALDISSPTSGAAAENTITSSKTPSESGKGSTSKGSKRYTIRPRRGTANSHLSGASGASGAFNHITEDPNDINDNPTGRRRSSGSQTNSFTKKKKHLKVGFTIENDDQSSLSSFERYETELDSNYISDIMSQLSGSDGEDKDDVYERSLYDQDILDRIAGLESSVEEIKHLIISLSKRSA</sequence>
<evidence type="ECO:0000259" key="3">
    <source>
        <dbReference type="Pfam" id="PF23190"/>
    </source>
</evidence>
<evidence type="ECO:0000256" key="2">
    <source>
        <dbReference type="SAM" id="Phobius"/>
    </source>
</evidence>
<feature type="transmembrane region" description="Helical" evidence="2">
    <location>
        <begin position="514"/>
        <end position="533"/>
    </location>
</feature>
<dbReference type="Pfam" id="PF23190">
    <property type="entry name" value="LHD_TRPY1"/>
    <property type="match status" value="1"/>
</dbReference>
<feature type="domain" description="YVC1 N-terminal linker helical" evidence="3">
    <location>
        <begin position="22"/>
        <end position="182"/>
    </location>
</feature>
<dbReference type="PANTHER" id="PTHR35859">
    <property type="entry name" value="NONSELECTIVE CATION CHANNEL PROTEIN"/>
    <property type="match status" value="1"/>
</dbReference>
<feature type="transmembrane region" description="Helical" evidence="2">
    <location>
        <begin position="231"/>
        <end position="249"/>
    </location>
</feature>
<gene>
    <name evidence="5" type="ORF">CANCADRAFT_132864</name>
</gene>
<proteinExistence type="predicted"/>
<evidence type="ECO:0000259" key="4">
    <source>
        <dbReference type="Pfam" id="PF23317"/>
    </source>
</evidence>
<evidence type="ECO:0000256" key="1">
    <source>
        <dbReference type="SAM" id="MobiDB-lite"/>
    </source>
</evidence>
<keyword evidence="6" id="KW-1185">Reference proteome</keyword>
<feature type="region of interest" description="Disordered" evidence="1">
    <location>
        <begin position="628"/>
        <end position="770"/>
    </location>
</feature>
<feature type="transmembrane region" description="Helical" evidence="2">
    <location>
        <begin position="255"/>
        <end position="272"/>
    </location>
</feature>
<evidence type="ECO:0000313" key="6">
    <source>
        <dbReference type="Proteomes" id="UP000095023"/>
    </source>
</evidence>
<dbReference type="AlphaFoldDB" id="A0A1E4TB58"/>
<name>A0A1E4TB58_9ASCO</name>
<protein>
    <submittedName>
        <fullName evidence="5">Uncharacterized protein</fullName>
    </submittedName>
</protein>
<organism evidence="5 6">
    <name type="scientific">Tortispora caseinolytica NRRL Y-17796</name>
    <dbReference type="NCBI Taxonomy" id="767744"/>
    <lineage>
        <taxon>Eukaryota</taxon>
        <taxon>Fungi</taxon>
        <taxon>Dikarya</taxon>
        <taxon>Ascomycota</taxon>
        <taxon>Saccharomycotina</taxon>
        <taxon>Trigonopsidomycetes</taxon>
        <taxon>Trigonopsidales</taxon>
        <taxon>Trigonopsidaceae</taxon>
        <taxon>Tortispora</taxon>
    </lineage>
</organism>
<feature type="compositionally biased region" description="Low complexity" evidence="1">
    <location>
        <begin position="696"/>
        <end position="711"/>
    </location>
</feature>
<feature type="transmembrane region" description="Helical" evidence="2">
    <location>
        <begin position="327"/>
        <end position="347"/>
    </location>
</feature>
<feature type="region of interest" description="Disordered" evidence="1">
    <location>
        <begin position="568"/>
        <end position="613"/>
    </location>
</feature>
<dbReference type="PANTHER" id="PTHR35859:SF4">
    <property type="entry name" value="MEMBRANE CHANNEL PROTEIN, PUTATIVE (AFU_ORTHOLOGUE AFUA_6G11300)-RELATED"/>
    <property type="match status" value="1"/>
</dbReference>
<feature type="transmembrane region" description="Helical" evidence="2">
    <location>
        <begin position="483"/>
        <end position="502"/>
    </location>
</feature>
<dbReference type="Proteomes" id="UP000095023">
    <property type="component" value="Unassembled WGS sequence"/>
</dbReference>
<accession>A0A1E4TB58</accession>
<feature type="transmembrane region" description="Helical" evidence="2">
    <location>
        <begin position="367"/>
        <end position="389"/>
    </location>
</feature>
<dbReference type="InterPro" id="IPR056337">
    <property type="entry name" value="LHD_YVC1"/>
</dbReference>
<evidence type="ECO:0000313" key="5">
    <source>
        <dbReference type="EMBL" id="ODV89015.1"/>
    </source>
</evidence>
<dbReference type="Pfam" id="PF23317">
    <property type="entry name" value="YVC1_C"/>
    <property type="match status" value="1"/>
</dbReference>
<dbReference type="InterPro" id="IPR056336">
    <property type="entry name" value="YVC1_C"/>
</dbReference>
<keyword evidence="2" id="KW-1133">Transmembrane helix</keyword>
<keyword evidence="2" id="KW-0472">Membrane</keyword>
<feature type="compositionally biased region" description="Polar residues" evidence="1">
    <location>
        <begin position="596"/>
        <end position="607"/>
    </location>
</feature>
<feature type="domain" description="Calcium channel YVC1-like C-terminal transmembrane" evidence="4">
    <location>
        <begin position="239"/>
        <end position="532"/>
    </location>
</feature>
<dbReference type="InterPro" id="IPR052971">
    <property type="entry name" value="TRP_calcium_channel"/>
</dbReference>
<dbReference type="OrthoDB" id="2373987at2759"/>
<feature type="transmembrane region" description="Helical" evidence="2">
    <location>
        <begin position="284"/>
        <end position="307"/>
    </location>
</feature>
<dbReference type="EMBL" id="KV453843">
    <property type="protein sequence ID" value="ODV89015.1"/>
    <property type="molecule type" value="Genomic_DNA"/>
</dbReference>
<feature type="transmembrane region" description="Helical" evidence="2">
    <location>
        <begin position="430"/>
        <end position="453"/>
    </location>
</feature>
<reference evidence="6" key="1">
    <citation type="submission" date="2016-02" db="EMBL/GenBank/DDBJ databases">
        <title>Comparative genomics of biotechnologically important yeasts.</title>
        <authorList>
            <consortium name="DOE Joint Genome Institute"/>
            <person name="Riley R."/>
            <person name="Haridas S."/>
            <person name="Wolfe K.H."/>
            <person name="Lopes M.R."/>
            <person name="Hittinger C.T."/>
            <person name="Goker M."/>
            <person name="Salamov A."/>
            <person name="Wisecaver J."/>
            <person name="Long T.M."/>
            <person name="Aerts A.L."/>
            <person name="Barry K."/>
            <person name="Choi C."/>
            <person name="Clum A."/>
            <person name="Coughlan A.Y."/>
            <person name="Deshpande S."/>
            <person name="Douglass A.P."/>
            <person name="Hanson S.J."/>
            <person name="Klenk H.-P."/>
            <person name="Labutti K."/>
            <person name="Lapidus A."/>
            <person name="Lindquist E."/>
            <person name="Lipzen A."/>
            <person name="Meier-Kolthoff J.P."/>
            <person name="Ohm R.A."/>
            <person name="Otillar R.P."/>
            <person name="Pangilinan J."/>
            <person name="Peng Y."/>
            <person name="Rokas A."/>
            <person name="Rosa C.A."/>
            <person name="Scheuner C."/>
            <person name="Sibirny A.A."/>
            <person name="Slot J.C."/>
            <person name="Stielow J.B."/>
            <person name="Sun H."/>
            <person name="Kurtzman C.P."/>
            <person name="Blackwell M."/>
            <person name="Jeffries T.W."/>
            <person name="Grigoriev I.V."/>
        </authorList>
    </citation>
    <scope>NUCLEOTIDE SEQUENCE [LARGE SCALE GENOMIC DNA]</scope>
    <source>
        <strain evidence="6">NRRL Y-17796</strain>
    </source>
</reference>